<proteinExistence type="predicted"/>
<comment type="caution">
    <text evidence="3">The sequence shown here is derived from an EMBL/GenBank/DDBJ whole genome shotgun (WGS) entry which is preliminary data.</text>
</comment>
<name>A0AAE0W1N3_9BIVA</name>
<dbReference type="CDD" id="cd19051">
    <property type="entry name" value="LGIC_TM_cation"/>
    <property type="match status" value="1"/>
</dbReference>
<dbReference type="AlphaFoldDB" id="A0AAE0W1N3"/>
<feature type="transmembrane region" description="Helical" evidence="1">
    <location>
        <begin position="119"/>
        <end position="145"/>
    </location>
</feature>
<dbReference type="SUPFAM" id="SSF90112">
    <property type="entry name" value="Neurotransmitter-gated ion-channel transmembrane pore"/>
    <property type="match status" value="1"/>
</dbReference>
<dbReference type="Gene3D" id="1.20.58.390">
    <property type="entry name" value="Neurotransmitter-gated ion-channel transmembrane domain"/>
    <property type="match status" value="1"/>
</dbReference>
<sequence>MFTVYQPKCNFLISRINGEWIIISTSLKDEDLQNTRPDGVVETNCQLDFIFVLQRRPVFYAINIMLPIILSSFLSCVVFLVPIHAGEKVSYILTMILAIAVLLTLIADSLPHTSLTTSVLGIYLATTMFLSVLSAVITVLLIVIFHNEKKVDTTSSLYKLTKFTATFLTLEQCKRRSQNLYRNSGNKVVPNGAFHSKEIIAEAPDLDKQPAETSIAVDEWKKKVYTWKEIANIWDRFCFWAFFTLTLICTLSFLVALAVGDKNQYV</sequence>
<dbReference type="Pfam" id="PF02932">
    <property type="entry name" value="Neur_chan_memb"/>
    <property type="match status" value="1"/>
</dbReference>
<dbReference type="Proteomes" id="UP001195483">
    <property type="component" value="Unassembled WGS sequence"/>
</dbReference>
<dbReference type="PANTHER" id="PTHR18945">
    <property type="entry name" value="NEUROTRANSMITTER GATED ION CHANNEL"/>
    <property type="match status" value="1"/>
</dbReference>
<reference evidence="3" key="1">
    <citation type="journal article" date="2021" name="Genome Biol. Evol.">
        <title>A High-Quality Reference Genome for a Parasitic Bivalve with Doubly Uniparental Inheritance (Bivalvia: Unionida).</title>
        <authorList>
            <person name="Smith C.H."/>
        </authorList>
    </citation>
    <scope>NUCLEOTIDE SEQUENCE</scope>
    <source>
        <strain evidence="3">CHS0354</strain>
    </source>
</reference>
<dbReference type="GO" id="GO:0004888">
    <property type="term" value="F:transmembrane signaling receptor activity"/>
    <property type="evidence" value="ECO:0007669"/>
    <property type="project" value="InterPro"/>
</dbReference>
<evidence type="ECO:0000256" key="1">
    <source>
        <dbReference type="SAM" id="Phobius"/>
    </source>
</evidence>
<accession>A0AAE0W1N3</accession>
<dbReference type="EMBL" id="JAEAOA010000592">
    <property type="protein sequence ID" value="KAK3597000.1"/>
    <property type="molecule type" value="Genomic_DNA"/>
</dbReference>
<dbReference type="InterPro" id="IPR038050">
    <property type="entry name" value="Neuro_actylchol_rec"/>
</dbReference>
<evidence type="ECO:0000259" key="2">
    <source>
        <dbReference type="Pfam" id="PF02932"/>
    </source>
</evidence>
<dbReference type="InterPro" id="IPR006029">
    <property type="entry name" value="Neurotrans-gated_channel_TM"/>
</dbReference>
<reference evidence="3" key="3">
    <citation type="submission" date="2023-05" db="EMBL/GenBank/DDBJ databases">
        <authorList>
            <person name="Smith C.H."/>
        </authorList>
    </citation>
    <scope>NUCLEOTIDE SEQUENCE</scope>
    <source>
        <strain evidence="3">CHS0354</strain>
        <tissue evidence="3">Mantle</tissue>
    </source>
</reference>
<evidence type="ECO:0000313" key="3">
    <source>
        <dbReference type="EMBL" id="KAK3597000.1"/>
    </source>
</evidence>
<gene>
    <name evidence="3" type="ORF">CHS0354_009138</name>
</gene>
<feature type="transmembrane region" description="Helical" evidence="1">
    <location>
        <begin position="237"/>
        <end position="259"/>
    </location>
</feature>
<organism evidence="3 4">
    <name type="scientific">Potamilus streckersoni</name>
    <dbReference type="NCBI Taxonomy" id="2493646"/>
    <lineage>
        <taxon>Eukaryota</taxon>
        <taxon>Metazoa</taxon>
        <taxon>Spiralia</taxon>
        <taxon>Lophotrochozoa</taxon>
        <taxon>Mollusca</taxon>
        <taxon>Bivalvia</taxon>
        <taxon>Autobranchia</taxon>
        <taxon>Heteroconchia</taxon>
        <taxon>Palaeoheterodonta</taxon>
        <taxon>Unionida</taxon>
        <taxon>Unionoidea</taxon>
        <taxon>Unionidae</taxon>
        <taxon>Ambleminae</taxon>
        <taxon>Lampsilini</taxon>
        <taxon>Potamilus</taxon>
    </lineage>
</organism>
<dbReference type="GO" id="GO:0016020">
    <property type="term" value="C:membrane"/>
    <property type="evidence" value="ECO:0007669"/>
    <property type="project" value="InterPro"/>
</dbReference>
<feature type="transmembrane region" description="Helical" evidence="1">
    <location>
        <begin position="89"/>
        <end position="107"/>
    </location>
</feature>
<keyword evidence="1" id="KW-1133">Transmembrane helix</keyword>
<protein>
    <recommendedName>
        <fullName evidence="2">Neurotransmitter-gated ion-channel transmembrane domain-containing protein</fullName>
    </recommendedName>
</protein>
<dbReference type="InterPro" id="IPR006201">
    <property type="entry name" value="Neur_channel"/>
</dbReference>
<keyword evidence="1" id="KW-0812">Transmembrane</keyword>
<dbReference type="InterPro" id="IPR036719">
    <property type="entry name" value="Neuro-gated_channel_TM_sf"/>
</dbReference>
<feature type="transmembrane region" description="Helical" evidence="1">
    <location>
        <begin position="58"/>
        <end position="82"/>
    </location>
</feature>
<keyword evidence="1" id="KW-0472">Membrane</keyword>
<feature type="domain" description="Neurotransmitter-gated ion-channel transmembrane" evidence="2">
    <location>
        <begin position="65"/>
        <end position="184"/>
    </location>
</feature>
<keyword evidence="4" id="KW-1185">Reference proteome</keyword>
<dbReference type="GO" id="GO:0005216">
    <property type="term" value="F:monoatomic ion channel activity"/>
    <property type="evidence" value="ECO:0007669"/>
    <property type="project" value="InterPro"/>
</dbReference>
<reference evidence="3" key="2">
    <citation type="journal article" date="2021" name="Genome Biol. Evol.">
        <title>Developing a high-quality reference genome for a parasitic bivalve with doubly uniparental inheritance (Bivalvia: Unionida).</title>
        <authorList>
            <person name="Smith C.H."/>
        </authorList>
    </citation>
    <scope>NUCLEOTIDE SEQUENCE</scope>
    <source>
        <strain evidence="3">CHS0354</strain>
        <tissue evidence="3">Mantle</tissue>
    </source>
</reference>
<evidence type="ECO:0000313" key="4">
    <source>
        <dbReference type="Proteomes" id="UP001195483"/>
    </source>
</evidence>